<keyword evidence="1" id="KW-0472">Membrane</keyword>
<dbReference type="EMBL" id="CP098747">
    <property type="protein sequence ID" value="USG62571.1"/>
    <property type="molecule type" value="Genomic_DNA"/>
</dbReference>
<feature type="transmembrane region" description="Helical" evidence="1">
    <location>
        <begin position="42"/>
        <end position="59"/>
    </location>
</feature>
<protein>
    <recommendedName>
        <fullName evidence="4">Lipoprotein</fullName>
    </recommendedName>
</protein>
<keyword evidence="3" id="KW-1185">Reference proteome</keyword>
<evidence type="ECO:0000313" key="3">
    <source>
        <dbReference type="Proteomes" id="UP001056291"/>
    </source>
</evidence>
<proteinExistence type="predicted"/>
<evidence type="ECO:0000256" key="1">
    <source>
        <dbReference type="SAM" id="Phobius"/>
    </source>
</evidence>
<keyword evidence="1" id="KW-1133">Transmembrane helix</keyword>
<feature type="transmembrane region" description="Helical" evidence="1">
    <location>
        <begin position="80"/>
        <end position="98"/>
    </location>
</feature>
<dbReference type="RefSeq" id="WP_251936449.1">
    <property type="nucleotide sequence ID" value="NZ_CP098747.1"/>
</dbReference>
<name>A0ABY4W5U7_9PROT</name>
<evidence type="ECO:0008006" key="4">
    <source>
        <dbReference type="Google" id="ProtNLM"/>
    </source>
</evidence>
<organism evidence="2 3">
    <name type="scientific">Sneathiella marina</name>
    <dbReference type="NCBI Taxonomy" id="2950108"/>
    <lineage>
        <taxon>Bacteria</taxon>
        <taxon>Pseudomonadati</taxon>
        <taxon>Pseudomonadota</taxon>
        <taxon>Alphaproteobacteria</taxon>
        <taxon>Sneathiellales</taxon>
        <taxon>Sneathiellaceae</taxon>
        <taxon>Sneathiella</taxon>
    </lineage>
</organism>
<accession>A0ABY4W5U7</accession>
<dbReference type="Proteomes" id="UP001056291">
    <property type="component" value="Chromosome"/>
</dbReference>
<feature type="transmembrane region" description="Helical" evidence="1">
    <location>
        <begin position="7"/>
        <end position="30"/>
    </location>
</feature>
<sequence>MKTKIHATAGIIGFLIIGIFWTSTVLSELFGSYEDIASVKTAILQGMFILIPALMIAGGSGMVMGQRRTDIPAVSKKKRMPFIVANGLLVLVPAAIYLQSKASVGDFDGIFYTIQGVELVAGAANFILMGLNIRDGLAMTRMCRKRKKHVQ</sequence>
<gene>
    <name evidence="2" type="ORF">NBZ79_06230</name>
</gene>
<reference evidence="2" key="1">
    <citation type="submission" date="2022-06" db="EMBL/GenBank/DDBJ databases">
        <title>Sneathiella actinostolidae sp. nov., isolated from a sea anemonein the Western Pacific Ocean.</title>
        <authorList>
            <person name="Wei M.J."/>
        </authorList>
    </citation>
    <scope>NUCLEOTIDE SEQUENCE</scope>
    <source>
        <strain evidence="2">PHK-P5</strain>
    </source>
</reference>
<keyword evidence="1" id="KW-0812">Transmembrane</keyword>
<evidence type="ECO:0000313" key="2">
    <source>
        <dbReference type="EMBL" id="USG62571.1"/>
    </source>
</evidence>
<feature type="transmembrane region" description="Helical" evidence="1">
    <location>
        <begin position="110"/>
        <end position="131"/>
    </location>
</feature>